<dbReference type="EMBL" id="ONZG01000006">
    <property type="protein sequence ID" value="SPJ29085.1"/>
    <property type="molecule type" value="Genomic_DNA"/>
</dbReference>
<reference evidence="2" key="1">
    <citation type="submission" date="2018-03" db="EMBL/GenBank/DDBJ databases">
        <authorList>
            <person name="Rodrigo-Torres L."/>
            <person name="Arahal R. D."/>
            <person name="Lucena T."/>
        </authorList>
    </citation>
    <scope>NUCLEOTIDE SEQUENCE [LARGE SCALE GENOMIC DNA]</scope>
    <source>
        <strain evidence="2">CECT 7615</strain>
    </source>
</reference>
<protein>
    <recommendedName>
        <fullName evidence="3">DUF1127 domain-containing protein</fullName>
    </recommendedName>
</protein>
<dbReference type="AlphaFoldDB" id="A0A2R8C9K3"/>
<accession>A0A2R8C9K3</accession>
<evidence type="ECO:0008006" key="3">
    <source>
        <dbReference type="Google" id="ProtNLM"/>
    </source>
</evidence>
<gene>
    <name evidence="1" type="ORF">TRM7615_02597</name>
</gene>
<keyword evidence="2" id="KW-1185">Reference proteome</keyword>
<organism evidence="1 2">
    <name type="scientific">Falsiruegeria mediterranea M17</name>
    <dbReference type="NCBI Taxonomy" id="1200281"/>
    <lineage>
        <taxon>Bacteria</taxon>
        <taxon>Pseudomonadati</taxon>
        <taxon>Pseudomonadota</taxon>
        <taxon>Alphaproteobacteria</taxon>
        <taxon>Rhodobacterales</taxon>
        <taxon>Roseobacteraceae</taxon>
        <taxon>Falsiruegeria</taxon>
    </lineage>
</organism>
<evidence type="ECO:0000313" key="2">
    <source>
        <dbReference type="Proteomes" id="UP000244898"/>
    </source>
</evidence>
<name>A0A2R8C9K3_9RHOB</name>
<dbReference type="RefSeq" id="WP_125133682.1">
    <property type="nucleotide sequence ID" value="NZ_ONZG01000006.1"/>
</dbReference>
<sequence length="72" mass="7720">MAATVARSHTVSSILGAMADIFVGIAKSLTQIGEANAKVRRIQDLSCLSDAELEARGVKRENIIRHVMADVL</sequence>
<proteinExistence type="predicted"/>
<dbReference type="Proteomes" id="UP000244898">
    <property type="component" value="Unassembled WGS sequence"/>
</dbReference>
<evidence type="ECO:0000313" key="1">
    <source>
        <dbReference type="EMBL" id="SPJ29085.1"/>
    </source>
</evidence>
<dbReference type="OrthoDB" id="7867799at2"/>